<gene>
    <name evidence="1" type="ORF">ARMOST_09187</name>
</gene>
<evidence type="ECO:0000313" key="2">
    <source>
        <dbReference type="Proteomes" id="UP000219338"/>
    </source>
</evidence>
<dbReference type="AlphaFoldDB" id="A0A284RAT6"/>
<reference evidence="2" key="1">
    <citation type="journal article" date="2017" name="Nat. Ecol. Evol.">
        <title>Genome expansion and lineage-specific genetic innovations in the forest pathogenic fungi Armillaria.</title>
        <authorList>
            <person name="Sipos G."/>
            <person name="Prasanna A.N."/>
            <person name="Walter M.C."/>
            <person name="O'Connor E."/>
            <person name="Balint B."/>
            <person name="Krizsan K."/>
            <person name="Kiss B."/>
            <person name="Hess J."/>
            <person name="Varga T."/>
            <person name="Slot J."/>
            <person name="Riley R."/>
            <person name="Boka B."/>
            <person name="Rigling D."/>
            <person name="Barry K."/>
            <person name="Lee J."/>
            <person name="Mihaltcheva S."/>
            <person name="LaButti K."/>
            <person name="Lipzen A."/>
            <person name="Waldron R."/>
            <person name="Moloney N.M."/>
            <person name="Sperisen C."/>
            <person name="Kredics L."/>
            <person name="Vagvoelgyi C."/>
            <person name="Patrignani A."/>
            <person name="Fitzpatrick D."/>
            <person name="Nagy I."/>
            <person name="Doyle S."/>
            <person name="Anderson J.B."/>
            <person name="Grigoriev I.V."/>
            <person name="Gueldener U."/>
            <person name="Muensterkoetter M."/>
            <person name="Nagy L.G."/>
        </authorList>
    </citation>
    <scope>NUCLEOTIDE SEQUENCE [LARGE SCALE GENOMIC DNA]</scope>
    <source>
        <strain evidence="2">C18/9</strain>
    </source>
</reference>
<accession>A0A284RAT6</accession>
<protein>
    <submittedName>
        <fullName evidence="1">Uncharacterized protein</fullName>
    </submittedName>
</protein>
<name>A0A284RAT6_ARMOS</name>
<proteinExistence type="predicted"/>
<organism evidence="1 2">
    <name type="scientific">Armillaria ostoyae</name>
    <name type="common">Armillaria root rot fungus</name>
    <dbReference type="NCBI Taxonomy" id="47428"/>
    <lineage>
        <taxon>Eukaryota</taxon>
        <taxon>Fungi</taxon>
        <taxon>Dikarya</taxon>
        <taxon>Basidiomycota</taxon>
        <taxon>Agaricomycotina</taxon>
        <taxon>Agaricomycetes</taxon>
        <taxon>Agaricomycetidae</taxon>
        <taxon>Agaricales</taxon>
        <taxon>Marasmiineae</taxon>
        <taxon>Physalacriaceae</taxon>
        <taxon>Armillaria</taxon>
    </lineage>
</organism>
<keyword evidence="2" id="KW-1185">Reference proteome</keyword>
<sequence>MTQFPYWSIPDSWWNICWAVLDLNRLHLDESNAQPPSFKEPWGFSETRFLNGNWTSFCPRPQIGFGRLSRHAFLIGTDFERLPIPSNFCDLFSSCGSLYCPKSCLRKPGLPQASFSTSTSFYVFAIVVDSLGPGERKNVLLHQSGILYTVQAFMS</sequence>
<dbReference type="EMBL" id="FUEG01000006">
    <property type="protein sequence ID" value="SJL05851.1"/>
    <property type="molecule type" value="Genomic_DNA"/>
</dbReference>
<dbReference type="Proteomes" id="UP000219338">
    <property type="component" value="Unassembled WGS sequence"/>
</dbReference>
<evidence type="ECO:0000313" key="1">
    <source>
        <dbReference type="EMBL" id="SJL05851.1"/>
    </source>
</evidence>